<comment type="caution">
    <text evidence="2">The sequence shown here is derived from an EMBL/GenBank/DDBJ whole genome shotgun (WGS) entry which is preliminary data.</text>
</comment>
<dbReference type="Pfam" id="PF02036">
    <property type="entry name" value="SCP2"/>
    <property type="match status" value="1"/>
</dbReference>
<proteinExistence type="predicted"/>
<evidence type="ECO:0000313" key="3">
    <source>
        <dbReference type="Proteomes" id="UP000580891"/>
    </source>
</evidence>
<dbReference type="Proteomes" id="UP000580891">
    <property type="component" value="Unassembled WGS sequence"/>
</dbReference>
<organism evidence="2 3">
    <name type="scientific">[Anoxybacillus] calidus</name>
    <dbReference type="NCBI Taxonomy" id="575178"/>
    <lineage>
        <taxon>Bacteria</taxon>
        <taxon>Bacillati</taxon>
        <taxon>Bacillota</taxon>
        <taxon>Bacilli</taxon>
        <taxon>Bacillales</taxon>
        <taxon>Anoxybacillaceae</taxon>
        <taxon>Paranoxybacillus</taxon>
    </lineage>
</organism>
<evidence type="ECO:0000313" key="2">
    <source>
        <dbReference type="EMBL" id="MBA2871459.1"/>
    </source>
</evidence>
<accession>A0A7V9YZS5</accession>
<dbReference type="InterPro" id="IPR003033">
    <property type="entry name" value="SCP2_sterol-bd_dom"/>
</dbReference>
<dbReference type="AlphaFoldDB" id="A0A7V9YZS5"/>
<dbReference type="EMBL" id="JACDUU010000003">
    <property type="protein sequence ID" value="MBA2871459.1"/>
    <property type="molecule type" value="Genomic_DNA"/>
</dbReference>
<dbReference type="Gene3D" id="3.30.1050.10">
    <property type="entry name" value="SCP2 sterol-binding domain"/>
    <property type="match status" value="1"/>
</dbReference>
<protein>
    <recommendedName>
        <fullName evidence="1">SCP2 domain-containing protein</fullName>
    </recommendedName>
</protein>
<keyword evidence="3" id="KW-1185">Reference proteome</keyword>
<gene>
    <name evidence="2" type="ORF">HNQ85_001729</name>
</gene>
<sequence>MKIQELIQQFIERIQTSSHLSPLLPEERVYIRFECENENIIFALSKNGTEKKEEADERRLLTIRGSAEAIHALVTGELKLQQQMRLKELSVAGSFRHMLLLESIFHLGKPYLSFN</sequence>
<evidence type="ECO:0000259" key="1">
    <source>
        <dbReference type="Pfam" id="PF02036"/>
    </source>
</evidence>
<feature type="domain" description="SCP2" evidence="1">
    <location>
        <begin position="30"/>
        <end position="105"/>
    </location>
</feature>
<dbReference type="SUPFAM" id="SSF55718">
    <property type="entry name" value="SCP-like"/>
    <property type="match status" value="1"/>
</dbReference>
<dbReference type="RefSeq" id="WP_181537278.1">
    <property type="nucleotide sequence ID" value="NZ_JACDUU010000003.1"/>
</dbReference>
<name>A0A7V9YZS5_9BACL</name>
<reference evidence="2 3" key="1">
    <citation type="submission" date="2020-07" db="EMBL/GenBank/DDBJ databases">
        <title>Genomic Encyclopedia of Type Strains, Phase IV (KMG-IV): sequencing the most valuable type-strain genomes for metagenomic binning, comparative biology and taxonomic classification.</title>
        <authorList>
            <person name="Goeker M."/>
        </authorList>
    </citation>
    <scope>NUCLEOTIDE SEQUENCE [LARGE SCALE GENOMIC DNA]</scope>
    <source>
        <strain evidence="2 3">DSM 25220</strain>
    </source>
</reference>
<dbReference type="InterPro" id="IPR036527">
    <property type="entry name" value="SCP2_sterol-bd_dom_sf"/>
</dbReference>